<feature type="domain" description="NUP160 middle TPR" evidence="7">
    <location>
        <begin position="913"/>
        <end position="1164"/>
    </location>
</feature>
<dbReference type="Proteomes" id="UP000315295">
    <property type="component" value="Unassembled WGS sequence"/>
</dbReference>
<comment type="caution">
    <text evidence="8">The sequence shown here is derived from an EMBL/GenBank/DDBJ whole genome shotgun (WGS) entry which is preliminary data.</text>
</comment>
<dbReference type="InterPro" id="IPR059141">
    <property type="entry name" value="Beta-prop_Nup120_160"/>
</dbReference>
<evidence type="ECO:0000256" key="2">
    <source>
        <dbReference type="ARBA" id="ARBA00022448"/>
    </source>
</evidence>
<evidence type="ECO:0000256" key="1">
    <source>
        <dbReference type="ARBA" id="ARBA00004123"/>
    </source>
</evidence>
<reference evidence="8 9" key="1">
    <citation type="journal article" date="2019" name="G3 (Bethesda)">
        <title>Sequencing of a Wild Apple (Malus baccata) Genome Unravels the Differences Between Cultivated and Wild Apple Species Regarding Disease Resistance and Cold Tolerance.</title>
        <authorList>
            <person name="Chen X."/>
        </authorList>
    </citation>
    <scope>NUCLEOTIDE SEQUENCE [LARGE SCALE GENOMIC DNA]</scope>
    <source>
        <strain evidence="9">cv. Shandingzi</strain>
        <tissue evidence="8">Leaves</tissue>
    </source>
</reference>
<comment type="subcellular location">
    <subcellularLocation>
        <location evidence="1">Nucleus</location>
    </subcellularLocation>
</comment>
<protein>
    <submittedName>
        <fullName evidence="8">Uncharacterized protein</fullName>
    </submittedName>
</protein>
<evidence type="ECO:0000256" key="3">
    <source>
        <dbReference type="ARBA" id="ARBA00023242"/>
    </source>
</evidence>
<dbReference type="InterPro" id="IPR035192">
    <property type="entry name" value="NUP160_hel_plant"/>
</dbReference>
<dbReference type="InterPro" id="IPR021717">
    <property type="entry name" value="Nucleoporin_Nup160"/>
</dbReference>
<sequence length="1539" mass="172620">MGSRSTLAGMEVPIIGSDSLKWIGISAPPSDASADADIPAASTCVPPLTDDIASSVVIGDPPVHLIWRIHKDHPHELELFELSATKDFPKVGLRITFPEALSPLVRVCKSEVDMGFTSHPYLVYALTVSGMAYLFKLGPISTYVSRYVFREDEVAKFNMNAYVPVTSAAGTPSGCLVVGRDDGSIACFQLGTLDPTAPGFVLELRDELGIGRLWGFMSRGRMIAAVQDLAMCFVHEKPLVFVLHSDGMLRVWDLSCHSRIFSNNMNRATLERLWIGHVDSGSNIIPLAIFYRQTSEISSEMICAYSFRCHFEERFVIMLEPSAQNIQLDEAGWVDVKLTSDKICILTNNGLLLHKLLTNVNTEDACSYALQEDFVADQLFQSSDHSSDDLLLLAHSILSSSKEHIVPVVSSIYLCRLLLPGVHHNIALRLTLLDYNRHWSDSDFQSLTADVLKKEILSLIENEGVNDNSTSIFCCWKNFCSRYFQNWCKSNAPYGLLLDSYTGTFGLIRKNSVSLFRCSEDIERLIDGTSDDLGDLAGFELDSFDDALDYEVLVEMLRCVVNVSQQLGKTASAIFYESFVSAPRVISAEEITPRLLKILESGYSSTVAMLHISDLGPDFAWEKTLADHKNLRKFSIDMLLSLHALHEKSGTWSRILNVIEKYLKFLIPRKMMPKFDAEMSLDINASILVQATSQVAKVMFESALDILLFLSYLVSISGQIHMLHDDVSKIQFDLIPMIQEIISEWLLIHFFATTPSESAAIEDFSSQLSLLQIDSNMRRRTWNEKLGKCEFTLAFIFLPSIQTSSRDQSRDSSRDIPDVNDIIISMHDFASWIIWGHTGESFTFLSRATDLALILLRHGQYDAVERLLTIVEAHLQKEKTSHSIQDTEGGWCILHHLLGCCFLAQAHRGLHGLLKERKVTEAVRCFFRASSGKGSSEALQGLPQEVGLPNLGFAGSLSASAWRLHYYQWAMQIFEQYNISEGACQFALAALEQVEEAFSVEDELHGRDLVNESVDTIKGRLWANVFKFTLDLNLYYDAYCSIISNPDEESKYICLRRLIIVLYDRGAIKILCGGQLPFIGLTEKVEHELARKADCSDILAKPNLYKLLYAFEMHRHNWRKAASYMYLYSARLRTETALKDYQHTSLALKEILNGLSSAINALHLVHPAYAWIDPLLEINSLHNEHYPSKKAKIAIDEQSASNNAYPQTWKSYVGIEKMEDEYVLTSAEYLLSLAHLKPTSSGTQKTPLEVVDLLIQASLYDMAFTVLLRFFKGSELKRGLERVFSAMSVKCCSHRVDSSWVGDDHRAHGLLLTSSKDEVVAHGSPDVGSTKQQSKGINQWGTLELYLDKYKVFHARLPVIVAETLLRTDPQIELPLWLVKMFKDGRKEKTWGMTGQESNAALLFQLYVDYGRYREATNLLLEYIGPLASMLTMVGLIDGGGVGEEGGGDGIGVMAAIELGEFVRLHSGRPADIVKRKRPFAVWFPYTAVQRLWCQLEELISSGHMVDQCNKLKNLLRGALLSHLELVKVDSEDVLSAFS</sequence>
<feature type="domain" description="NUP160 C-terminal TPR" evidence="6">
    <location>
        <begin position="1216"/>
        <end position="1425"/>
    </location>
</feature>
<feature type="domain" description="Nucleoporin Nup120/160 beta-propeller" evidence="4">
    <location>
        <begin position="66"/>
        <end position="523"/>
    </location>
</feature>
<dbReference type="SUPFAM" id="SSF50978">
    <property type="entry name" value="WD40 repeat-like"/>
    <property type="match status" value="1"/>
</dbReference>
<dbReference type="InterPro" id="IPR056535">
    <property type="entry name" value="TPR_NUP160_M"/>
</dbReference>
<name>A0A540N795_MALBA</name>
<dbReference type="GO" id="GO:0017056">
    <property type="term" value="F:structural constituent of nuclear pore"/>
    <property type="evidence" value="ECO:0007669"/>
    <property type="project" value="TreeGrafter"/>
</dbReference>
<dbReference type="PANTHER" id="PTHR21286">
    <property type="entry name" value="NUCLEAR PORE COMPLEX PROTEIN NUP160"/>
    <property type="match status" value="1"/>
</dbReference>
<keyword evidence="3" id="KW-0539">Nucleus</keyword>
<feature type="domain" description="NUP160 helical" evidence="5">
    <location>
        <begin position="541"/>
        <end position="734"/>
    </location>
</feature>
<dbReference type="Pfam" id="PF17238">
    <property type="entry name" value="NUP160_helical_2"/>
    <property type="match status" value="1"/>
</dbReference>
<dbReference type="PANTHER" id="PTHR21286:SF0">
    <property type="entry name" value="NUCLEAR PORE COMPLEX PROTEIN NUP160"/>
    <property type="match status" value="1"/>
</dbReference>
<dbReference type="EMBL" id="VIEB01000094">
    <property type="protein sequence ID" value="TQE06917.1"/>
    <property type="molecule type" value="Genomic_DNA"/>
</dbReference>
<dbReference type="GO" id="GO:0005643">
    <property type="term" value="C:nuclear pore"/>
    <property type="evidence" value="ECO:0007669"/>
    <property type="project" value="UniProtKB-ARBA"/>
</dbReference>
<proteinExistence type="predicted"/>
<evidence type="ECO:0000313" key="8">
    <source>
        <dbReference type="EMBL" id="TQE06917.1"/>
    </source>
</evidence>
<dbReference type="STRING" id="106549.A0A540N795"/>
<dbReference type="Pfam" id="PF23354">
    <property type="entry name" value="TPR_NUP160_120_M"/>
    <property type="match status" value="1"/>
</dbReference>
<keyword evidence="9" id="KW-1185">Reference proteome</keyword>
<gene>
    <name evidence="8" type="ORF">C1H46_007446</name>
</gene>
<dbReference type="Pfam" id="PF23347">
    <property type="entry name" value="TPR_Nup160_C"/>
    <property type="match status" value="1"/>
</dbReference>
<accession>A0A540N795</accession>
<keyword evidence="2" id="KW-0813">Transport</keyword>
<evidence type="ECO:0000259" key="6">
    <source>
        <dbReference type="Pfam" id="PF23347"/>
    </source>
</evidence>
<evidence type="ECO:0000259" key="4">
    <source>
        <dbReference type="Pfam" id="PF11715"/>
    </source>
</evidence>
<dbReference type="InterPro" id="IPR036322">
    <property type="entry name" value="WD40_repeat_dom_sf"/>
</dbReference>
<evidence type="ECO:0000313" key="9">
    <source>
        <dbReference type="Proteomes" id="UP000315295"/>
    </source>
</evidence>
<organism evidence="8 9">
    <name type="scientific">Malus baccata</name>
    <name type="common">Siberian crab apple</name>
    <name type="synonym">Pyrus baccata</name>
    <dbReference type="NCBI Taxonomy" id="106549"/>
    <lineage>
        <taxon>Eukaryota</taxon>
        <taxon>Viridiplantae</taxon>
        <taxon>Streptophyta</taxon>
        <taxon>Embryophyta</taxon>
        <taxon>Tracheophyta</taxon>
        <taxon>Spermatophyta</taxon>
        <taxon>Magnoliopsida</taxon>
        <taxon>eudicotyledons</taxon>
        <taxon>Gunneridae</taxon>
        <taxon>Pentapetalae</taxon>
        <taxon>rosids</taxon>
        <taxon>fabids</taxon>
        <taxon>Rosales</taxon>
        <taxon>Rosaceae</taxon>
        <taxon>Amygdaloideae</taxon>
        <taxon>Maleae</taxon>
        <taxon>Malus</taxon>
    </lineage>
</organism>
<evidence type="ECO:0000259" key="5">
    <source>
        <dbReference type="Pfam" id="PF17238"/>
    </source>
</evidence>
<dbReference type="InterPro" id="IPR056536">
    <property type="entry name" value="TPR_NUP160_C"/>
</dbReference>
<dbReference type="Pfam" id="PF11715">
    <property type="entry name" value="Beta-prop_Nup120_160"/>
    <property type="match status" value="1"/>
</dbReference>
<evidence type="ECO:0000259" key="7">
    <source>
        <dbReference type="Pfam" id="PF23354"/>
    </source>
</evidence>